<dbReference type="PROSITE" id="PS00396">
    <property type="entry name" value="TOPO_IA_1"/>
    <property type="match status" value="1"/>
</dbReference>
<feature type="domain" description="Topo IA-type catalytic" evidence="11">
    <location>
        <begin position="133"/>
        <end position="562"/>
    </location>
</feature>
<dbReference type="InterPro" id="IPR003601">
    <property type="entry name" value="Topo_IA_2"/>
</dbReference>
<dbReference type="NCBIfam" id="TIGR01051">
    <property type="entry name" value="topA_bact"/>
    <property type="match status" value="1"/>
</dbReference>
<dbReference type="InterPro" id="IPR013825">
    <property type="entry name" value="Topo_IA_cen_sub2"/>
</dbReference>
<comment type="caution">
    <text evidence="8">Lacks conserved residue(s) required for the propagation of feature annotation.</text>
</comment>
<comment type="caution">
    <text evidence="12">The sequence shown here is derived from an EMBL/GenBank/DDBJ whole genome shotgun (WGS) entry which is preliminary data.</text>
</comment>
<feature type="site" description="Interaction with DNA" evidence="8">
    <location>
        <position position="301"/>
    </location>
</feature>
<feature type="compositionally biased region" description="Basic residues" evidence="9">
    <location>
        <begin position="780"/>
        <end position="793"/>
    </location>
</feature>
<dbReference type="PROSITE" id="PS50880">
    <property type="entry name" value="TOPRIM"/>
    <property type="match status" value="1"/>
</dbReference>
<dbReference type="PANTHER" id="PTHR42785">
    <property type="entry name" value="DNA TOPOISOMERASE, TYPE IA, CORE"/>
    <property type="match status" value="1"/>
</dbReference>
<dbReference type="CDD" id="cd03363">
    <property type="entry name" value="TOPRIM_TopoIA_TopoI"/>
    <property type="match status" value="1"/>
</dbReference>
<keyword evidence="3" id="KW-0479">Metal-binding</keyword>
<evidence type="ECO:0000313" key="13">
    <source>
        <dbReference type="Proteomes" id="UP000004750"/>
    </source>
</evidence>
<feature type="region of interest" description="Interaction with DNA" evidence="8">
    <location>
        <begin position="167"/>
        <end position="172"/>
    </location>
</feature>
<evidence type="ECO:0000256" key="9">
    <source>
        <dbReference type="SAM" id="MobiDB-lite"/>
    </source>
</evidence>
<evidence type="ECO:0000256" key="2">
    <source>
        <dbReference type="ARBA" id="ARBA00009446"/>
    </source>
</evidence>
<dbReference type="AlphaFoldDB" id="G9ZIY8"/>
<comment type="subunit">
    <text evidence="8">Monomer.</text>
</comment>
<dbReference type="SUPFAM" id="SSF56712">
    <property type="entry name" value="Prokaryotic type I DNA topoisomerase"/>
    <property type="match status" value="1"/>
</dbReference>
<feature type="site" description="Interaction with DNA" evidence="8">
    <location>
        <position position="147"/>
    </location>
</feature>
<dbReference type="InterPro" id="IPR023405">
    <property type="entry name" value="Topo_IA_core_domain"/>
</dbReference>
<reference evidence="12 13" key="1">
    <citation type="submission" date="2011-08" db="EMBL/GenBank/DDBJ databases">
        <authorList>
            <person name="Weinstock G."/>
            <person name="Sodergren E."/>
            <person name="Clifton S."/>
            <person name="Fulton L."/>
            <person name="Fulton B."/>
            <person name="Courtney L."/>
            <person name="Fronick C."/>
            <person name="Harrison M."/>
            <person name="Strong C."/>
            <person name="Farmer C."/>
            <person name="Delahaunty K."/>
            <person name="Markovic C."/>
            <person name="Hall O."/>
            <person name="Minx P."/>
            <person name="Tomlinson C."/>
            <person name="Mitreva M."/>
            <person name="Hou S."/>
            <person name="Chen J."/>
            <person name="Wollam A."/>
            <person name="Pepin K.H."/>
            <person name="Johnson M."/>
            <person name="Bhonagiri V."/>
            <person name="Zhang X."/>
            <person name="Suruliraj S."/>
            <person name="Warren W."/>
            <person name="Chinwalla A."/>
            <person name="Mardis E.R."/>
            <person name="Wilson R.K."/>
        </authorList>
    </citation>
    <scope>NUCLEOTIDE SEQUENCE [LARGE SCALE GENOMIC DNA]</scope>
    <source>
        <strain evidence="12 13">F0432</strain>
    </source>
</reference>
<dbReference type="GO" id="GO:0006265">
    <property type="term" value="P:DNA topological change"/>
    <property type="evidence" value="ECO:0007669"/>
    <property type="project" value="UniProtKB-UniRule"/>
</dbReference>
<evidence type="ECO:0000256" key="8">
    <source>
        <dbReference type="HAMAP-Rule" id="MF_00952"/>
    </source>
</evidence>
<dbReference type="EMBL" id="AGCM01000177">
    <property type="protein sequence ID" value="EHM50612.1"/>
    <property type="molecule type" value="Genomic_DNA"/>
</dbReference>
<evidence type="ECO:0000256" key="6">
    <source>
        <dbReference type="ARBA" id="ARBA00023125"/>
    </source>
</evidence>
<evidence type="ECO:0000256" key="5">
    <source>
        <dbReference type="ARBA" id="ARBA00023029"/>
    </source>
</evidence>
<dbReference type="PATRIC" id="fig|797473.3.peg.2239"/>
<dbReference type="Pfam" id="PF01131">
    <property type="entry name" value="Topoisom_bac"/>
    <property type="match status" value="1"/>
</dbReference>
<dbReference type="Gene3D" id="2.70.20.10">
    <property type="entry name" value="Topoisomerase I, domain 3"/>
    <property type="match status" value="1"/>
</dbReference>
<dbReference type="Gene3D" id="3.40.50.140">
    <property type="match status" value="1"/>
</dbReference>
<organism evidence="12 13">
    <name type="scientific">Cardiobacterium valvarum F0432</name>
    <dbReference type="NCBI Taxonomy" id="797473"/>
    <lineage>
        <taxon>Bacteria</taxon>
        <taxon>Pseudomonadati</taxon>
        <taxon>Pseudomonadota</taxon>
        <taxon>Gammaproteobacteria</taxon>
        <taxon>Cardiobacteriales</taxon>
        <taxon>Cardiobacteriaceae</taxon>
        <taxon>Cardiobacterium</taxon>
    </lineage>
</organism>
<dbReference type="InterPro" id="IPR005733">
    <property type="entry name" value="TopoI_bac-type"/>
</dbReference>
<dbReference type="SMART" id="SM00437">
    <property type="entry name" value="TOP1Ac"/>
    <property type="match status" value="1"/>
</dbReference>
<dbReference type="STRING" id="797473.HMPREF9080_02756"/>
<feature type="site" description="Interaction with DNA" evidence="8">
    <location>
        <position position="143"/>
    </location>
</feature>
<evidence type="ECO:0000256" key="3">
    <source>
        <dbReference type="ARBA" id="ARBA00022723"/>
    </source>
</evidence>
<dbReference type="InterPro" id="IPR000380">
    <property type="entry name" value="Topo_IA"/>
</dbReference>
<dbReference type="InterPro" id="IPR013826">
    <property type="entry name" value="Topo_IA_cen_sub3"/>
</dbReference>
<evidence type="ECO:0000256" key="1">
    <source>
        <dbReference type="ARBA" id="ARBA00000213"/>
    </source>
</evidence>
<sequence>MSKNLLIVESPAKAKTLHKYLGKDYAVMASYGHVRDLIPKNGAVDIGDDFAMHYEIIERNARHVNEITKAAKTAENIYLATDPDREGEAISWHLKEILHERGALRDKNLYRVAFHEITKNAIQQAVANPRHLEMDLVNAQQARRALDYLVGFNLSPLLWRKVRPGLSAGRVQSPALRMIVEREREIEAFNSEEYWDIAAALSHAGQAFPGKLTVYNGEKTKKFSFTNAADTETAIDALKAAAQGSLLVADINKKDSKRNPAPPFTTSTMQQAAASKLYFGAQKTMRVAQRLYEEGHITYMRTDSVNLAQEAIAAIRDWVAQQYGANYLPDKPRHYKTKSKNAQEAHEAIRPTDCGRDGASLGLSGDEYKLYELIRKRAVASQMASAILENISADLYAGSEKHQFRASGSTVKFPGYMSVYQEEREDNKDEDDDNRLLPPMKNGDRIQLHDITGSQHFTQPPPRYSEAALIKELEANGIGRPSTYASIIGTLQEREYVEQENRRFIPTTIGKVVNDFLTKHFERYVDYDFTARLEDDLDAVSRGERQWKPLLGDFWGAFSERLDEKKDISREEVMQARELGTDPKSGKPVTARFGRFGPFVQIGSKDDEEKPQFASIPPERSMDTITLEEALELFKLPRVIGMSEEDGELVANIGRYGPYIRYGKRYVSLPKDEDPLTVTLERALELVAAKKEADNQKYIKEIKNGDEILQILNGRFGPYVTNGSINASIPKTIEPATLELEAALELLEKAKERKAKRGTTNKATAGKTAKKDGGTTGKNSRSKATAKKKETKT</sequence>
<dbReference type="SMART" id="SM00493">
    <property type="entry name" value="TOPRIM"/>
    <property type="match status" value="1"/>
</dbReference>
<feature type="domain" description="Toprim" evidence="10">
    <location>
        <begin position="3"/>
        <end position="117"/>
    </location>
</feature>
<dbReference type="Pfam" id="PF01751">
    <property type="entry name" value="Toprim"/>
    <property type="match status" value="1"/>
</dbReference>
<feature type="site" description="Interaction with DNA" evidence="8">
    <location>
        <position position="33"/>
    </location>
</feature>
<keyword evidence="5 8" id="KW-0799">Topoisomerase</keyword>
<comment type="similarity">
    <text evidence="2 8">Belongs to the type IA topoisomerase family.</text>
</comment>
<feature type="site" description="Interaction with DNA" evidence="8">
    <location>
        <position position="494"/>
    </location>
</feature>
<dbReference type="InterPro" id="IPR023406">
    <property type="entry name" value="Topo_IA_AS"/>
</dbReference>
<feature type="site" description="Interaction with DNA" evidence="8">
    <location>
        <position position="144"/>
    </location>
</feature>
<gene>
    <name evidence="8" type="primary">topA</name>
    <name evidence="12" type="ORF">HMPREF9080_02756</name>
</gene>
<dbReference type="PRINTS" id="PR00417">
    <property type="entry name" value="PRTPISMRASEI"/>
</dbReference>
<dbReference type="InterPro" id="IPR034149">
    <property type="entry name" value="TOPRIM_TopoI"/>
</dbReference>
<dbReference type="Gene3D" id="1.10.290.10">
    <property type="entry name" value="Topoisomerase I, domain 4"/>
    <property type="match status" value="1"/>
</dbReference>
<dbReference type="HOGENOM" id="CLU_002929_0_2_6"/>
<dbReference type="InterPro" id="IPR025589">
    <property type="entry name" value="Toprim_C_rpt"/>
</dbReference>
<evidence type="ECO:0000256" key="4">
    <source>
        <dbReference type="ARBA" id="ARBA00022842"/>
    </source>
</evidence>
<dbReference type="HAMAP" id="MF_00952">
    <property type="entry name" value="Topoisom_1_prok"/>
    <property type="match status" value="1"/>
</dbReference>
<dbReference type="Pfam" id="PF13368">
    <property type="entry name" value="Toprim_C_rpt"/>
    <property type="match status" value="3"/>
</dbReference>
<feature type="site" description="Interaction with DNA" evidence="8">
    <location>
        <position position="159"/>
    </location>
</feature>
<name>G9ZIY8_9GAMM</name>
<comment type="catalytic activity">
    <reaction evidence="1 8">
        <text>ATP-independent breakage of single-stranded DNA, followed by passage and rejoining.</text>
        <dbReference type="EC" id="5.6.2.1"/>
    </reaction>
</comment>
<feature type="region of interest" description="Disordered" evidence="9">
    <location>
        <begin position="752"/>
        <end position="793"/>
    </location>
</feature>
<dbReference type="InterPro" id="IPR003602">
    <property type="entry name" value="Topo_IA_DNA-bd_dom"/>
</dbReference>
<dbReference type="Gene3D" id="1.10.460.10">
    <property type="entry name" value="Topoisomerase I, domain 2"/>
    <property type="match status" value="1"/>
</dbReference>
<dbReference type="RefSeq" id="WP_006986741.1">
    <property type="nucleotide sequence ID" value="NZ_JH417966.1"/>
</dbReference>
<keyword evidence="7 8" id="KW-0413">Isomerase</keyword>
<dbReference type="PROSITE" id="PS52039">
    <property type="entry name" value="TOPO_IA_2"/>
    <property type="match status" value="1"/>
</dbReference>
<evidence type="ECO:0000259" key="11">
    <source>
        <dbReference type="PROSITE" id="PS52039"/>
    </source>
</evidence>
<keyword evidence="6 8" id="KW-0238">DNA-binding</keyword>
<dbReference type="CDD" id="cd00186">
    <property type="entry name" value="TOP1Ac"/>
    <property type="match status" value="1"/>
</dbReference>
<evidence type="ECO:0000313" key="12">
    <source>
        <dbReference type="EMBL" id="EHM50612.1"/>
    </source>
</evidence>
<protein>
    <recommendedName>
        <fullName evidence="8">DNA topoisomerase 1</fullName>
        <ecNumber evidence="8">5.6.2.1</ecNumber>
    </recommendedName>
    <alternativeName>
        <fullName evidence="8">DNA topoisomerase I</fullName>
    </alternativeName>
</protein>
<dbReference type="InterPro" id="IPR013824">
    <property type="entry name" value="Topo_IA_cen_sub1"/>
</dbReference>
<dbReference type="InterPro" id="IPR006171">
    <property type="entry name" value="TOPRIM_dom"/>
</dbReference>
<evidence type="ECO:0000259" key="10">
    <source>
        <dbReference type="PROSITE" id="PS50880"/>
    </source>
</evidence>
<proteinExistence type="inferred from homology"/>
<dbReference type="GO" id="GO:0003917">
    <property type="term" value="F:DNA topoisomerase type I (single strand cut, ATP-independent) activity"/>
    <property type="evidence" value="ECO:0007669"/>
    <property type="project" value="UniProtKB-UniRule"/>
</dbReference>
<keyword evidence="4" id="KW-0460">Magnesium</keyword>
<dbReference type="GO" id="GO:0003677">
    <property type="term" value="F:DNA binding"/>
    <property type="evidence" value="ECO:0007669"/>
    <property type="project" value="UniProtKB-KW"/>
</dbReference>
<accession>G9ZIY8</accession>
<dbReference type="InterPro" id="IPR013497">
    <property type="entry name" value="Topo_IA_cen"/>
</dbReference>
<comment type="function">
    <text evidence="8">Releases the supercoiling and torsional tension of DNA, which is introduced during the DNA replication and transcription, by transiently cleaving and rejoining one strand of the DNA duplex. Introduces a single-strand break via transesterification at a target site in duplex DNA. The scissile phosphodiester is attacked by the catalytic tyrosine of the enzyme, resulting in the formation of a DNA-(5'-phosphotyrosyl)-enzyme intermediate and the expulsion of a 3'-OH DNA strand. The free DNA strand then undergoes passage around the unbroken strand, thus removing DNA supercoils. Finally, in the religation step, the DNA 3'-OH attacks the covalent intermediate to expel the active-site tyrosine and restore the DNA phosphodiester backbone.</text>
</comment>
<feature type="active site" description="O-(5'-phospho-DNA)-tyrosine intermediate" evidence="8">
    <location>
        <position position="299"/>
    </location>
</feature>
<dbReference type="GO" id="GO:0046872">
    <property type="term" value="F:metal ion binding"/>
    <property type="evidence" value="ECO:0007669"/>
    <property type="project" value="UniProtKB-KW"/>
</dbReference>
<dbReference type="EC" id="5.6.2.1" evidence="8"/>
<dbReference type="PANTHER" id="PTHR42785:SF1">
    <property type="entry name" value="DNA TOPOISOMERASE"/>
    <property type="match status" value="1"/>
</dbReference>
<evidence type="ECO:0000256" key="7">
    <source>
        <dbReference type="ARBA" id="ARBA00023235"/>
    </source>
</evidence>
<dbReference type="SMART" id="SM00436">
    <property type="entry name" value="TOP1Bc"/>
    <property type="match status" value="1"/>
</dbReference>
<dbReference type="Proteomes" id="UP000004750">
    <property type="component" value="Unassembled WGS sequence"/>
</dbReference>
<dbReference type="InterPro" id="IPR028612">
    <property type="entry name" value="Topoisom_1_IA"/>
</dbReference>